<keyword evidence="7" id="KW-1278">Translocase</keyword>
<dbReference type="PANTHER" id="PTHR42711">
    <property type="entry name" value="ABC TRANSPORTER ATP-BINDING PROTEIN"/>
    <property type="match status" value="1"/>
</dbReference>
<dbReference type="InterPro" id="IPR050763">
    <property type="entry name" value="ABC_transporter_ATP-binding"/>
</dbReference>
<dbReference type="Proteomes" id="UP000293568">
    <property type="component" value="Chromosome"/>
</dbReference>
<dbReference type="InterPro" id="IPR003593">
    <property type="entry name" value="AAA+_ATPase"/>
</dbReference>
<keyword evidence="6 10" id="KW-0067">ATP-binding</keyword>
<evidence type="ECO:0000256" key="1">
    <source>
        <dbReference type="ARBA" id="ARBA00004236"/>
    </source>
</evidence>
<dbReference type="SUPFAM" id="SSF52540">
    <property type="entry name" value="P-loop containing nucleoside triphosphate hydrolases"/>
    <property type="match status" value="1"/>
</dbReference>
<dbReference type="InterPro" id="IPR003439">
    <property type="entry name" value="ABC_transporter-like_ATP-bd"/>
</dbReference>
<evidence type="ECO:0000256" key="2">
    <source>
        <dbReference type="ARBA" id="ARBA00005417"/>
    </source>
</evidence>
<dbReference type="PROSITE" id="PS50893">
    <property type="entry name" value="ABC_TRANSPORTER_2"/>
    <property type="match status" value="1"/>
</dbReference>
<dbReference type="EMBL" id="CP035492">
    <property type="protein sequence ID" value="QAY65975.1"/>
    <property type="molecule type" value="Genomic_DNA"/>
</dbReference>
<gene>
    <name evidence="10" type="ORF">ET464_05805</name>
</gene>
<evidence type="ECO:0000256" key="7">
    <source>
        <dbReference type="ARBA" id="ARBA00022967"/>
    </source>
</evidence>
<reference evidence="10 11" key="1">
    <citation type="submission" date="2019-01" db="EMBL/GenBank/DDBJ databases">
        <title>Genome sequencing of strain FW100M-2.</title>
        <authorList>
            <person name="Heo J."/>
            <person name="Kim S.-J."/>
            <person name="Kim J.-S."/>
            <person name="Hong S.-B."/>
            <person name="Kwon S.-W."/>
        </authorList>
    </citation>
    <scope>NUCLEOTIDE SEQUENCE [LARGE SCALE GENOMIC DNA]</scope>
    <source>
        <strain evidence="10 11">FW100M-2</strain>
    </source>
</reference>
<evidence type="ECO:0000256" key="3">
    <source>
        <dbReference type="ARBA" id="ARBA00022448"/>
    </source>
</evidence>
<protein>
    <submittedName>
        <fullName evidence="10">ABC transporter ATP-binding protein</fullName>
    </submittedName>
</protein>
<organism evidence="10 11">
    <name type="scientific">Paenibacillus protaetiae</name>
    <dbReference type="NCBI Taxonomy" id="2509456"/>
    <lineage>
        <taxon>Bacteria</taxon>
        <taxon>Bacillati</taxon>
        <taxon>Bacillota</taxon>
        <taxon>Bacilli</taxon>
        <taxon>Bacillales</taxon>
        <taxon>Paenibacillaceae</taxon>
        <taxon>Paenibacillus</taxon>
    </lineage>
</organism>
<dbReference type="AlphaFoldDB" id="A0A4P6EU28"/>
<evidence type="ECO:0000256" key="6">
    <source>
        <dbReference type="ARBA" id="ARBA00022840"/>
    </source>
</evidence>
<name>A0A4P6EU28_9BACL</name>
<dbReference type="PANTHER" id="PTHR42711:SF5">
    <property type="entry name" value="ABC TRANSPORTER ATP-BINDING PROTEIN NATA"/>
    <property type="match status" value="1"/>
</dbReference>
<keyword evidence="3" id="KW-0813">Transport</keyword>
<keyword evidence="8" id="KW-0472">Membrane</keyword>
<evidence type="ECO:0000256" key="4">
    <source>
        <dbReference type="ARBA" id="ARBA00022475"/>
    </source>
</evidence>
<dbReference type="InterPro" id="IPR027417">
    <property type="entry name" value="P-loop_NTPase"/>
</dbReference>
<dbReference type="KEGG" id="pprt:ET464_05805"/>
<dbReference type="GO" id="GO:0005886">
    <property type="term" value="C:plasma membrane"/>
    <property type="evidence" value="ECO:0007669"/>
    <property type="project" value="UniProtKB-SubCell"/>
</dbReference>
<dbReference type="InterPro" id="IPR017871">
    <property type="entry name" value="ABC_transporter-like_CS"/>
</dbReference>
<dbReference type="PROSITE" id="PS00211">
    <property type="entry name" value="ABC_TRANSPORTER_1"/>
    <property type="match status" value="1"/>
</dbReference>
<dbReference type="OrthoDB" id="9804819at2"/>
<comment type="similarity">
    <text evidence="2">Belongs to the ABC transporter superfamily.</text>
</comment>
<evidence type="ECO:0000313" key="11">
    <source>
        <dbReference type="Proteomes" id="UP000293568"/>
    </source>
</evidence>
<sequence length="306" mass="33508">METVIRMDKVIKRYGAKTAVNGISLQIGKGEIFGIVGPNGAGKTTLIEMAEGLRKADSGSIRVLGMDIADHAAAIKERIGVLFQATAIPPKAKVGELLRLFSSFYTRNADLPAVKRAFGLDGKEHALYKSLSGGWKQRVALALALINDPEIVFLDEPSMGLDPSARREMWSMIQSMSSEGRTVVVTTHYMEEAEALCDRVAIIANGTVMAVDTPERLKQQVNAPRKLRFRHEGQLGKEELEKLDGVLGVEAGPGITVLETADMDQTLQQLFRLADEQGWIVKGLQIEQASMDDVFNEMTRLEGRLA</sequence>
<dbReference type="Pfam" id="PF13732">
    <property type="entry name" value="DrrA1-3_C"/>
    <property type="match status" value="1"/>
</dbReference>
<keyword evidence="5" id="KW-0547">Nucleotide-binding</keyword>
<dbReference type="Pfam" id="PF00005">
    <property type="entry name" value="ABC_tran"/>
    <property type="match status" value="1"/>
</dbReference>
<proteinExistence type="inferred from homology"/>
<evidence type="ECO:0000256" key="5">
    <source>
        <dbReference type="ARBA" id="ARBA00022741"/>
    </source>
</evidence>
<dbReference type="InterPro" id="IPR025302">
    <property type="entry name" value="DrrA1/2-like_C"/>
</dbReference>
<keyword evidence="11" id="KW-1185">Reference proteome</keyword>
<accession>A0A4P6EU28</accession>
<dbReference type="SMART" id="SM00382">
    <property type="entry name" value="AAA"/>
    <property type="match status" value="1"/>
</dbReference>
<comment type="subcellular location">
    <subcellularLocation>
        <location evidence="1">Cell membrane</location>
    </subcellularLocation>
</comment>
<dbReference type="CDD" id="cd03230">
    <property type="entry name" value="ABC_DR_subfamily_A"/>
    <property type="match status" value="1"/>
</dbReference>
<evidence type="ECO:0000259" key="9">
    <source>
        <dbReference type="PROSITE" id="PS50893"/>
    </source>
</evidence>
<dbReference type="Gene3D" id="3.40.50.300">
    <property type="entry name" value="P-loop containing nucleotide triphosphate hydrolases"/>
    <property type="match status" value="1"/>
</dbReference>
<feature type="domain" description="ABC transporter" evidence="9">
    <location>
        <begin position="5"/>
        <end position="230"/>
    </location>
</feature>
<evidence type="ECO:0000313" key="10">
    <source>
        <dbReference type="EMBL" id="QAY65975.1"/>
    </source>
</evidence>
<dbReference type="FunFam" id="3.40.50.300:FF:000589">
    <property type="entry name" value="ABC transporter, ATP-binding subunit"/>
    <property type="match status" value="1"/>
</dbReference>
<dbReference type="GO" id="GO:0016887">
    <property type="term" value="F:ATP hydrolysis activity"/>
    <property type="evidence" value="ECO:0007669"/>
    <property type="project" value="InterPro"/>
</dbReference>
<dbReference type="RefSeq" id="WP_129439059.1">
    <property type="nucleotide sequence ID" value="NZ_CP035492.1"/>
</dbReference>
<keyword evidence="4" id="KW-1003">Cell membrane</keyword>
<dbReference type="GO" id="GO:0005524">
    <property type="term" value="F:ATP binding"/>
    <property type="evidence" value="ECO:0007669"/>
    <property type="project" value="UniProtKB-KW"/>
</dbReference>
<evidence type="ECO:0000256" key="8">
    <source>
        <dbReference type="ARBA" id="ARBA00023136"/>
    </source>
</evidence>